<feature type="transmembrane region" description="Helical" evidence="1">
    <location>
        <begin position="94"/>
        <end position="111"/>
    </location>
</feature>
<feature type="transmembrane region" description="Helical" evidence="1">
    <location>
        <begin position="217"/>
        <end position="237"/>
    </location>
</feature>
<reference evidence="3 4" key="1">
    <citation type="submission" date="2017-06" db="EMBL/GenBank/DDBJ databases">
        <title>Sequencing and comparative analysis of myxobacterial genomes.</title>
        <authorList>
            <person name="Rupp O."/>
            <person name="Goesmann A."/>
            <person name="Sogaard-Andersen L."/>
        </authorList>
    </citation>
    <scope>NUCLEOTIDE SEQUENCE [LARGE SCALE GENOMIC DNA]</scope>
    <source>
        <strain evidence="3 4">DSM 52655</strain>
    </source>
</reference>
<evidence type="ECO:0000313" key="4">
    <source>
        <dbReference type="Proteomes" id="UP000217257"/>
    </source>
</evidence>
<organism evidence="3 4">
    <name type="scientific">Cystobacter fuscus</name>
    <dbReference type="NCBI Taxonomy" id="43"/>
    <lineage>
        <taxon>Bacteria</taxon>
        <taxon>Pseudomonadati</taxon>
        <taxon>Myxococcota</taxon>
        <taxon>Myxococcia</taxon>
        <taxon>Myxococcales</taxon>
        <taxon>Cystobacterineae</taxon>
        <taxon>Archangiaceae</taxon>
        <taxon>Cystobacter</taxon>
    </lineage>
</organism>
<dbReference type="AlphaFoldDB" id="A0A250J5N0"/>
<evidence type="ECO:0000313" key="3">
    <source>
        <dbReference type="EMBL" id="ATB38923.1"/>
    </source>
</evidence>
<dbReference type="EMBL" id="CP022098">
    <property type="protein sequence ID" value="ATB38923.1"/>
    <property type="molecule type" value="Genomic_DNA"/>
</dbReference>
<gene>
    <name evidence="3" type="ORF">CYFUS_004360</name>
</gene>
<evidence type="ECO:0000259" key="2">
    <source>
        <dbReference type="Pfam" id="PF05090"/>
    </source>
</evidence>
<keyword evidence="1" id="KW-1133">Transmembrane helix</keyword>
<dbReference type="KEGG" id="cfus:CYFUS_004360"/>
<dbReference type="RefSeq" id="WP_095987024.1">
    <property type="nucleotide sequence ID" value="NZ_CP022098.1"/>
</dbReference>
<sequence length="328" mass="37467">MLRKKIESFLFAQPNVDFRLFVVRLAVSLVTVSYVLVGPFDRFHVDAASLLYRPVGTFSFIPELGYWGYYLLKYTVVVSGITFALGFKSRLSNAVFALSYFVFAYYVGHFSTQLFSYITHLNFFALILCFTDSARFWSLDWVFNPSRREQPYSQAHREFASFALAFMQLYLIAFYVQAGVNKLRISGVDWFLTGWTPYYGAIVSGTTPGLELARFPWVFKGITLFTGAFEMGFFLILWKRLRWVFAVSVIGFHFGILLTMNIFFYQLSAVVPLLFLFEETRNYRKALIGLGAYALLIGGLMSLTPLHAQPLGTTETPLQPAPTVRSNK</sequence>
<keyword evidence="1" id="KW-0472">Membrane</keyword>
<accession>A0A250J5N0</accession>
<protein>
    <recommendedName>
        <fullName evidence="2">HTTM domain-containing protein</fullName>
    </recommendedName>
</protein>
<feature type="transmembrane region" description="Helical" evidence="1">
    <location>
        <begin position="243"/>
        <end position="265"/>
    </location>
</feature>
<name>A0A250J5N0_9BACT</name>
<keyword evidence="1" id="KW-0812">Transmembrane</keyword>
<proteinExistence type="predicted"/>
<feature type="domain" description="HTTM" evidence="2">
    <location>
        <begin position="57"/>
        <end position="275"/>
    </location>
</feature>
<dbReference type="Proteomes" id="UP000217257">
    <property type="component" value="Chromosome"/>
</dbReference>
<feature type="transmembrane region" description="Helical" evidence="1">
    <location>
        <begin position="117"/>
        <end position="138"/>
    </location>
</feature>
<feature type="transmembrane region" description="Helical" evidence="1">
    <location>
        <begin position="67"/>
        <end position="87"/>
    </location>
</feature>
<evidence type="ECO:0000256" key="1">
    <source>
        <dbReference type="SAM" id="Phobius"/>
    </source>
</evidence>
<feature type="transmembrane region" description="Helical" evidence="1">
    <location>
        <begin position="159"/>
        <end position="178"/>
    </location>
</feature>
<dbReference type="InterPro" id="IPR053934">
    <property type="entry name" value="HTTM_dom"/>
</dbReference>
<dbReference type="Pfam" id="PF05090">
    <property type="entry name" value="HTTM"/>
    <property type="match status" value="1"/>
</dbReference>
<feature type="transmembrane region" description="Helical" evidence="1">
    <location>
        <begin position="286"/>
        <end position="308"/>
    </location>
</feature>
<feature type="transmembrane region" description="Helical" evidence="1">
    <location>
        <begin position="21"/>
        <end position="40"/>
    </location>
</feature>